<dbReference type="PROSITE" id="PS51257">
    <property type="entry name" value="PROKAR_LIPOPROTEIN"/>
    <property type="match status" value="1"/>
</dbReference>
<reference evidence="2 3" key="1">
    <citation type="submission" date="2013-01" db="EMBL/GenBank/DDBJ databases">
        <authorList>
            <person name="Harkins D.M."/>
            <person name="Durkin A.S."/>
            <person name="Brinkac L.M."/>
            <person name="Haft D.H."/>
            <person name="Selengut J.D."/>
            <person name="Sanka R."/>
            <person name="DePew J."/>
            <person name="Purushe J."/>
            <person name="Tulsiani S.M."/>
            <person name="Graham G.C."/>
            <person name="Burns M.-A."/>
            <person name="Dohnt M.F."/>
            <person name="Smythe L.D."/>
            <person name="McKay D.B."/>
            <person name="Craig S.B."/>
            <person name="Vinetz J.M."/>
            <person name="Sutton G.G."/>
            <person name="Nierman W.C."/>
            <person name="Fouts D.E."/>
        </authorList>
    </citation>
    <scope>NUCLEOTIDE SEQUENCE [LARGE SCALE GENOMIC DNA]</scope>
    <source>
        <strain evidence="2 3">LT2116</strain>
    </source>
</reference>
<proteinExistence type="predicted"/>
<evidence type="ECO:0000313" key="3">
    <source>
        <dbReference type="Proteomes" id="UP000011770"/>
    </source>
</evidence>
<sequence>MQIKMKIKSVIAISILLVTCSCKAKESFIFNDIPNEIPLYQTLQADSKRIGILKLGEKYEIQKEESIAFTDEMGGYSESFKWILVKKASGEIGWSLKNIFNPNSKSGQDDPIGRWVYLGTKFPQDLAGFLNLEIEKSKVLVNPYAGVGYLKYEDSKFACSNGTCSISANGQLILKFSFLKPNVIKIIFSTKVVGDGVSPDAQVKESDMYHILEEGSLFYRL</sequence>
<dbReference type="EMBL" id="AHOR02000027">
    <property type="protein sequence ID" value="EMF82099.1"/>
    <property type="molecule type" value="Genomic_DNA"/>
</dbReference>
<protein>
    <submittedName>
        <fullName evidence="2">Putative lipoprotein</fullName>
    </submittedName>
</protein>
<gene>
    <name evidence="2" type="ORF">LEP1GSC188_0544</name>
</gene>
<keyword evidence="2" id="KW-0449">Lipoprotein</keyword>
<feature type="chain" id="PRO_5004033767" evidence="1">
    <location>
        <begin position="25"/>
        <end position="221"/>
    </location>
</feature>
<dbReference type="AlphaFoldDB" id="M3G7Z2"/>
<feature type="signal peptide" evidence="1">
    <location>
        <begin position="1"/>
        <end position="24"/>
    </location>
</feature>
<organism evidence="2 3">
    <name type="scientific">Leptospira weilii serovar Topaz str. LT2116</name>
    <dbReference type="NCBI Taxonomy" id="1088540"/>
    <lineage>
        <taxon>Bacteria</taxon>
        <taxon>Pseudomonadati</taxon>
        <taxon>Spirochaetota</taxon>
        <taxon>Spirochaetia</taxon>
        <taxon>Leptospirales</taxon>
        <taxon>Leptospiraceae</taxon>
        <taxon>Leptospira</taxon>
    </lineage>
</organism>
<accession>M3G7Z2</accession>
<evidence type="ECO:0000256" key="1">
    <source>
        <dbReference type="SAM" id="SignalP"/>
    </source>
</evidence>
<evidence type="ECO:0000313" key="2">
    <source>
        <dbReference type="EMBL" id="EMF82099.1"/>
    </source>
</evidence>
<dbReference type="Proteomes" id="UP000011770">
    <property type="component" value="Unassembled WGS sequence"/>
</dbReference>
<name>M3G7Z2_9LEPT</name>
<keyword evidence="1" id="KW-0732">Signal</keyword>
<comment type="caution">
    <text evidence="2">The sequence shown here is derived from an EMBL/GenBank/DDBJ whole genome shotgun (WGS) entry which is preliminary data.</text>
</comment>